<dbReference type="CDD" id="cd07432">
    <property type="entry name" value="PHP_HisPPase"/>
    <property type="match status" value="1"/>
</dbReference>
<keyword evidence="2" id="KW-1185">Reference proteome</keyword>
<name>A0ABU4W7R7_9FUSO</name>
<dbReference type="NCBIfam" id="NF038032">
    <property type="entry name" value="CehA_McbA_metalo"/>
    <property type="match status" value="1"/>
</dbReference>
<accession>A0ABU4W7R7</accession>
<dbReference type="InterPro" id="IPR052018">
    <property type="entry name" value="PHP_domain"/>
</dbReference>
<sequence>MIFRGKFDKDKNVEKIEFKFKMDEDVKRFSLNLNKGPFEHIIISLEDSEGRTRVLTSFKTSKKKYNVTNHWETTSNCCIPGAIPSGEWKLKILKTYSLEDEFELEIKRENGNILKKENMKKISLRENYIDTKEWYAGELHNHTNISDGNINLKDLKQELIKKNIDFIFPTEHNSVLTKYPDLDIPVIPSTELTLDNLGHFNLFGLRKLIDYYDFIDEKDKREESLKKIFTEVKSQGGYVSLNHPFHNTERMFLGLFYNIDLRDLDFIEVINSPTRENSNPYFDKKALEALDMLWSDGHKIFAVGGSDNHGTVLGDPLNYIRLDKYESKDILTNLKKGRSYISRVGEIKIKMENNNQVIYPGDEVEGDVKIKLFSSQKLIWKVIKNAQVVGMLVGNKLEISENLNEGEYLRIEGISENDEPMVIINPIYNKLKEPSMEKWFNVKDVIWKE</sequence>
<dbReference type="EMBL" id="JAVIKH010000003">
    <property type="protein sequence ID" value="MDX8335580.1"/>
    <property type="molecule type" value="Genomic_DNA"/>
</dbReference>
<organism evidence="1 2">
    <name type="scientific">Candidatus Cetobacterium colombiensis</name>
    <dbReference type="NCBI Taxonomy" id="3073100"/>
    <lineage>
        <taxon>Bacteria</taxon>
        <taxon>Fusobacteriati</taxon>
        <taxon>Fusobacteriota</taxon>
        <taxon>Fusobacteriia</taxon>
        <taxon>Fusobacteriales</taxon>
        <taxon>Fusobacteriaceae</taxon>
        <taxon>Cetobacterium</taxon>
    </lineage>
</organism>
<proteinExistence type="predicted"/>
<gene>
    <name evidence="1" type="ORF">RFV38_03540</name>
</gene>
<protein>
    <submittedName>
        <fullName evidence="1">CehA/McbA family metallohydrolase</fullName>
    </submittedName>
</protein>
<comment type="caution">
    <text evidence="1">The sequence shown here is derived from an EMBL/GenBank/DDBJ whole genome shotgun (WGS) entry which is preliminary data.</text>
</comment>
<dbReference type="RefSeq" id="WP_320312989.1">
    <property type="nucleotide sequence ID" value="NZ_JAVIKH010000003.1"/>
</dbReference>
<dbReference type="Gene3D" id="3.20.20.140">
    <property type="entry name" value="Metal-dependent hydrolases"/>
    <property type="match status" value="1"/>
</dbReference>
<dbReference type="PANTHER" id="PTHR42924">
    <property type="entry name" value="EXONUCLEASE"/>
    <property type="match status" value="1"/>
</dbReference>
<dbReference type="InterPro" id="IPR016195">
    <property type="entry name" value="Pol/histidinol_Pase-like"/>
</dbReference>
<evidence type="ECO:0000313" key="2">
    <source>
        <dbReference type="Proteomes" id="UP001279681"/>
    </source>
</evidence>
<dbReference type="Proteomes" id="UP001279681">
    <property type="component" value="Unassembled WGS sequence"/>
</dbReference>
<dbReference type="PANTHER" id="PTHR42924:SF3">
    <property type="entry name" value="POLYMERASE_HISTIDINOL PHOSPHATASE N-TERMINAL DOMAIN-CONTAINING PROTEIN"/>
    <property type="match status" value="1"/>
</dbReference>
<dbReference type="SUPFAM" id="SSF89550">
    <property type="entry name" value="PHP domain-like"/>
    <property type="match status" value="1"/>
</dbReference>
<reference evidence="2" key="1">
    <citation type="submission" date="2023-07" db="EMBL/GenBank/DDBJ databases">
        <authorList>
            <person name="Colorado M.A."/>
            <person name="Villamil L.M."/>
            <person name="Melo J.F."/>
            <person name="Rodriguez J.A."/>
            <person name="Ruiz R.Y."/>
        </authorList>
    </citation>
    <scope>NUCLEOTIDE SEQUENCE [LARGE SCALE GENOMIC DNA]</scope>
    <source>
        <strain evidence="2">C33</strain>
    </source>
</reference>
<evidence type="ECO:0000313" key="1">
    <source>
        <dbReference type="EMBL" id="MDX8335580.1"/>
    </source>
</evidence>